<dbReference type="STRING" id="97359.A0A550CYJ4"/>
<feature type="domain" description="DUF6699" evidence="2">
    <location>
        <begin position="75"/>
        <end position="199"/>
    </location>
</feature>
<feature type="region of interest" description="Disordered" evidence="1">
    <location>
        <begin position="1"/>
        <end position="38"/>
    </location>
</feature>
<evidence type="ECO:0000256" key="1">
    <source>
        <dbReference type="SAM" id="MobiDB-lite"/>
    </source>
</evidence>
<dbReference type="AlphaFoldDB" id="A0A550CYJ4"/>
<protein>
    <recommendedName>
        <fullName evidence="2">DUF6699 domain-containing protein</fullName>
    </recommendedName>
</protein>
<proteinExistence type="predicted"/>
<keyword evidence="4" id="KW-1185">Reference proteome</keyword>
<dbReference type="OrthoDB" id="3144234at2759"/>
<name>A0A550CYJ4_9AGAR</name>
<evidence type="ECO:0000313" key="3">
    <source>
        <dbReference type="EMBL" id="TRM69865.1"/>
    </source>
</evidence>
<evidence type="ECO:0000259" key="2">
    <source>
        <dbReference type="Pfam" id="PF20415"/>
    </source>
</evidence>
<accession>A0A550CYJ4</accession>
<evidence type="ECO:0000313" key="4">
    <source>
        <dbReference type="Proteomes" id="UP000320762"/>
    </source>
</evidence>
<dbReference type="InterPro" id="IPR046522">
    <property type="entry name" value="DUF6699"/>
</dbReference>
<dbReference type="Pfam" id="PF20415">
    <property type="entry name" value="DUF6699"/>
    <property type="match status" value="1"/>
</dbReference>
<sequence length="226" mass="25262">MPGKHVRFAGDEVYPSPSWSTTTMTSSPSVGTPPSLPHKLSPYGSSPLPPIEPELEPYVVLHDALQYNTAPRHYFNVAHAPEPALQRMGPALQKEPATYPPVTRLKLVNGALPWAITVTPRSPKPDAYVTVADVVIAIAEGLRRRTEESEYLHETAARQQLISAAWRTRCDEERQNDRHVRRVDWLGGMHAFKGLTETKQQGVSPTTTTIPPSLTYPYHYRARRPL</sequence>
<comment type="caution">
    <text evidence="3">The sequence shown here is derived from an EMBL/GenBank/DDBJ whole genome shotgun (WGS) entry which is preliminary data.</text>
</comment>
<organism evidence="3 4">
    <name type="scientific">Schizophyllum amplum</name>
    <dbReference type="NCBI Taxonomy" id="97359"/>
    <lineage>
        <taxon>Eukaryota</taxon>
        <taxon>Fungi</taxon>
        <taxon>Dikarya</taxon>
        <taxon>Basidiomycota</taxon>
        <taxon>Agaricomycotina</taxon>
        <taxon>Agaricomycetes</taxon>
        <taxon>Agaricomycetidae</taxon>
        <taxon>Agaricales</taxon>
        <taxon>Schizophyllaceae</taxon>
        <taxon>Schizophyllum</taxon>
    </lineage>
</organism>
<dbReference type="EMBL" id="VDMD01000001">
    <property type="protein sequence ID" value="TRM69865.1"/>
    <property type="molecule type" value="Genomic_DNA"/>
</dbReference>
<gene>
    <name evidence="3" type="ORF">BD626DRAFT_475573</name>
</gene>
<reference evidence="3 4" key="1">
    <citation type="journal article" date="2019" name="New Phytol.">
        <title>Comparative genomics reveals unique wood-decay strategies and fruiting body development in the Schizophyllaceae.</title>
        <authorList>
            <person name="Almasi E."/>
            <person name="Sahu N."/>
            <person name="Krizsan K."/>
            <person name="Balint B."/>
            <person name="Kovacs G.M."/>
            <person name="Kiss B."/>
            <person name="Cseklye J."/>
            <person name="Drula E."/>
            <person name="Henrissat B."/>
            <person name="Nagy I."/>
            <person name="Chovatia M."/>
            <person name="Adam C."/>
            <person name="LaButti K."/>
            <person name="Lipzen A."/>
            <person name="Riley R."/>
            <person name="Grigoriev I.V."/>
            <person name="Nagy L.G."/>
        </authorList>
    </citation>
    <scope>NUCLEOTIDE SEQUENCE [LARGE SCALE GENOMIC DNA]</scope>
    <source>
        <strain evidence="3 4">NL-1724</strain>
    </source>
</reference>
<dbReference type="Proteomes" id="UP000320762">
    <property type="component" value="Unassembled WGS sequence"/>
</dbReference>
<feature type="compositionally biased region" description="Low complexity" evidence="1">
    <location>
        <begin position="15"/>
        <end position="33"/>
    </location>
</feature>